<keyword evidence="1" id="KW-0614">Plasmid</keyword>
<dbReference type="Gene3D" id="1.10.10.10">
    <property type="entry name" value="Winged helix-like DNA-binding domain superfamily/Winged helix DNA-binding domain"/>
    <property type="match status" value="1"/>
</dbReference>
<evidence type="ECO:0000313" key="1">
    <source>
        <dbReference type="EMBL" id="XBV84006.1"/>
    </source>
</evidence>
<dbReference type="EMBL" id="CP158298">
    <property type="protein sequence ID" value="XBV84006.1"/>
    <property type="molecule type" value="Genomic_DNA"/>
</dbReference>
<dbReference type="InterPro" id="IPR036388">
    <property type="entry name" value="WH-like_DNA-bd_sf"/>
</dbReference>
<dbReference type="KEGG" id="dsc:ABOD76_04755"/>
<gene>
    <name evidence="1" type="ORF">ABOD76_04755</name>
</gene>
<protein>
    <recommendedName>
        <fullName evidence="2">ArsR family transcriptional regulator</fullName>
    </recommendedName>
</protein>
<proteinExistence type="predicted"/>
<dbReference type="RefSeq" id="WP_350241946.1">
    <property type="nucleotide sequence ID" value="NZ_CP158298.1"/>
</dbReference>
<sequence length="213" mass="23604">MAERILSSLPVGTHVVSDSAAAAFLSDPRRQAYLSPFIDAEVTVSQVAHALSLPLGRAHYWTLRLLTLGLVRETRREARAGRAVRHYRAVASAFFVPFDVTGADTLETQVLVDGQVREQRFGSAIARAIAERPAGHGTLLTRDADAVRALRRQAWPDWSARPDVVNAWLERPLTEADAHALRSELHALLDRYARLPEPDEGRAYMLRLGLTPL</sequence>
<name>A0AAU7U6C9_9DEIO</name>
<organism evidence="1">
    <name type="scientific">Deinococcus sonorensis KR-87</name>
    <dbReference type="NCBI Taxonomy" id="694439"/>
    <lineage>
        <taxon>Bacteria</taxon>
        <taxon>Thermotogati</taxon>
        <taxon>Deinococcota</taxon>
        <taxon>Deinococci</taxon>
        <taxon>Deinococcales</taxon>
        <taxon>Deinococcaceae</taxon>
        <taxon>Deinococcus</taxon>
    </lineage>
</organism>
<accession>A0AAU7U6C9</accession>
<geneLocation type="plasmid" evidence="1">
    <name>pDson03</name>
</geneLocation>
<dbReference type="AlphaFoldDB" id="A0AAU7U6C9"/>
<evidence type="ECO:0008006" key="2">
    <source>
        <dbReference type="Google" id="ProtNLM"/>
    </source>
</evidence>
<reference evidence="1" key="1">
    <citation type="submission" date="2024-06" db="EMBL/GenBank/DDBJ databases">
        <title>Draft Genome Sequence of Deinococcus sonorensis Type Strain KR-87, a Biofilm Producing Representative of the Genus Deinococcus.</title>
        <authorList>
            <person name="Boren L.S."/>
            <person name="Grosso R.A."/>
            <person name="Hugenberg-Cox A.N."/>
            <person name="Hill J.T.E."/>
            <person name="Albert C.M."/>
            <person name="Tuohy J.M."/>
        </authorList>
    </citation>
    <scope>NUCLEOTIDE SEQUENCE</scope>
    <source>
        <strain evidence="1">KR-87</strain>
        <plasmid evidence="1">pDson03</plasmid>
    </source>
</reference>